<dbReference type="InterPro" id="IPR000835">
    <property type="entry name" value="HTH_MarR-typ"/>
</dbReference>
<dbReference type="SMART" id="SM00347">
    <property type="entry name" value="HTH_MARR"/>
    <property type="match status" value="1"/>
</dbReference>
<dbReference type="InterPro" id="IPR039422">
    <property type="entry name" value="MarR/SlyA-like"/>
</dbReference>
<sequence>MHPSDNETSIRQASLEDLVTGPVDGLILEERLGYALRRAQLKVFKHFDEAMREHNIRPAQFSSLVVIEGYPGVTQSSLAQTLAIDPPRVVNLVNSLEERGLAMRVRCKRDRRSHGIFLTKQGEALVDKLKELSSQSDLAATQALSEIERRQLLMLLRKIYAPAHGEG</sequence>
<comment type="caution">
    <text evidence="2">The sequence shown here is derived from an EMBL/GenBank/DDBJ whole genome shotgun (WGS) entry which is preliminary data.</text>
</comment>
<dbReference type="Pfam" id="PF12802">
    <property type="entry name" value="MarR_2"/>
    <property type="match status" value="1"/>
</dbReference>
<evidence type="ECO:0000259" key="1">
    <source>
        <dbReference type="PROSITE" id="PS50995"/>
    </source>
</evidence>
<organism evidence="2 3">
    <name type="scientific">Modicisalibacter luteus</name>
    <dbReference type="NCBI Taxonomy" id="453962"/>
    <lineage>
        <taxon>Bacteria</taxon>
        <taxon>Pseudomonadati</taxon>
        <taxon>Pseudomonadota</taxon>
        <taxon>Gammaproteobacteria</taxon>
        <taxon>Oceanospirillales</taxon>
        <taxon>Halomonadaceae</taxon>
        <taxon>Modicisalibacter</taxon>
    </lineage>
</organism>
<dbReference type="Gene3D" id="1.10.10.10">
    <property type="entry name" value="Winged helix-like DNA-binding domain superfamily/Winged helix DNA-binding domain"/>
    <property type="match status" value="1"/>
</dbReference>
<protein>
    <submittedName>
        <fullName evidence="2">MarR family winged helix-turn-helix transcriptional regulator</fullName>
    </submittedName>
</protein>
<evidence type="ECO:0000313" key="2">
    <source>
        <dbReference type="EMBL" id="MFC3294242.1"/>
    </source>
</evidence>
<gene>
    <name evidence="2" type="ORF">ACFOEI_19595</name>
</gene>
<reference evidence="3" key="1">
    <citation type="journal article" date="2019" name="Int. J. Syst. Evol. Microbiol.">
        <title>The Global Catalogue of Microorganisms (GCM) 10K type strain sequencing project: providing services to taxonomists for standard genome sequencing and annotation.</title>
        <authorList>
            <consortium name="The Broad Institute Genomics Platform"/>
            <consortium name="The Broad Institute Genome Sequencing Center for Infectious Disease"/>
            <person name="Wu L."/>
            <person name="Ma J."/>
        </authorList>
    </citation>
    <scope>NUCLEOTIDE SEQUENCE [LARGE SCALE GENOMIC DNA]</scope>
    <source>
        <strain evidence="3">KCTC 12847</strain>
    </source>
</reference>
<evidence type="ECO:0000313" key="3">
    <source>
        <dbReference type="Proteomes" id="UP001595640"/>
    </source>
</evidence>
<dbReference type="InterPro" id="IPR036388">
    <property type="entry name" value="WH-like_DNA-bd_sf"/>
</dbReference>
<dbReference type="PANTHER" id="PTHR33164:SF89">
    <property type="entry name" value="MARR FAMILY REGULATORY PROTEIN"/>
    <property type="match status" value="1"/>
</dbReference>
<dbReference type="RefSeq" id="WP_019020757.1">
    <property type="nucleotide sequence ID" value="NZ_BMXD01000018.1"/>
</dbReference>
<proteinExistence type="predicted"/>
<feature type="domain" description="HTH marR-type" evidence="1">
    <location>
        <begin position="29"/>
        <end position="161"/>
    </location>
</feature>
<dbReference type="SUPFAM" id="SSF46785">
    <property type="entry name" value="Winged helix' DNA-binding domain"/>
    <property type="match status" value="1"/>
</dbReference>
<name>A0ABV7M5Q5_9GAMM</name>
<dbReference type="PANTHER" id="PTHR33164">
    <property type="entry name" value="TRANSCRIPTIONAL REGULATOR, MARR FAMILY"/>
    <property type="match status" value="1"/>
</dbReference>
<dbReference type="InterPro" id="IPR036390">
    <property type="entry name" value="WH_DNA-bd_sf"/>
</dbReference>
<keyword evidence="3" id="KW-1185">Reference proteome</keyword>
<accession>A0ABV7M5Q5</accession>
<dbReference type="EMBL" id="JBHRUH010000049">
    <property type="protein sequence ID" value="MFC3294242.1"/>
    <property type="molecule type" value="Genomic_DNA"/>
</dbReference>
<dbReference type="PROSITE" id="PS50995">
    <property type="entry name" value="HTH_MARR_2"/>
    <property type="match status" value="1"/>
</dbReference>
<dbReference type="Proteomes" id="UP001595640">
    <property type="component" value="Unassembled WGS sequence"/>
</dbReference>
<dbReference type="PRINTS" id="PR00598">
    <property type="entry name" value="HTHMARR"/>
</dbReference>